<keyword evidence="2" id="KW-1185">Reference proteome</keyword>
<dbReference type="AlphaFoldDB" id="A0AAW0QD96"/>
<comment type="caution">
    <text evidence="1">The sequence shown here is derived from an EMBL/GenBank/DDBJ whole genome shotgun (WGS) entry which is preliminary data.</text>
</comment>
<name>A0AAW0QD96_9GOBI</name>
<proteinExistence type="predicted"/>
<protein>
    <submittedName>
        <fullName evidence="1">Uncharacterized protein</fullName>
    </submittedName>
</protein>
<reference evidence="2" key="1">
    <citation type="submission" date="2024-04" db="EMBL/GenBank/DDBJ databases">
        <title>Salinicola lusitanus LLJ914,a marine bacterium isolated from the Okinawa Trough.</title>
        <authorList>
            <person name="Li J."/>
        </authorList>
    </citation>
    <scope>NUCLEOTIDE SEQUENCE [LARGE SCALE GENOMIC DNA]</scope>
</reference>
<organism evidence="1 2">
    <name type="scientific">Mugilogobius chulae</name>
    <name type="common">yellowstripe goby</name>
    <dbReference type="NCBI Taxonomy" id="88201"/>
    <lineage>
        <taxon>Eukaryota</taxon>
        <taxon>Metazoa</taxon>
        <taxon>Chordata</taxon>
        <taxon>Craniata</taxon>
        <taxon>Vertebrata</taxon>
        <taxon>Euteleostomi</taxon>
        <taxon>Actinopterygii</taxon>
        <taxon>Neopterygii</taxon>
        <taxon>Teleostei</taxon>
        <taxon>Neoteleostei</taxon>
        <taxon>Acanthomorphata</taxon>
        <taxon>Gobiaria</taxon>
        <taxon>Gobiiformes</taxon>
        <taxon>Gobioidei</taxon>
        <taxon>Gobiidae</taxon>
        <taxon>Gobionellinae</taxon>
        <taxon>Mugilogobius</taxon>
    </lineage>
</organism>
<gene>
    <name evidence="1" type="ORF">WMY93_001503</name>
</gene>
<dbReference type="EMBL" id="JBBPFD010000001">
    <property type="protein sequence ID" value="KAK7945775.1"/>
    <property type="molecule type" value="Genomic_DNA"/>
</dbReference>
<evidence type="ECO:0000313" key="1">
    <source>
        <dbReference type="EMBL" id="KAK7945775.1"/>
    </source>
</evidence>
<accession>A0AAW0QD96</accession>
<evidence type="ECO:0000313" key="2">
    <source>
        <dbReference type="Proteomes" id="UP001460270"/>
    </source>
</evidence>
<dbReference type="Proteomes" id="UP001460270">
    <property type="component" value="Unassembled WGS sequence"/>
</dbReference>
<sequence>MCEGFFRTQNKPNQHYQCACATNGSNCSGSEFKTTYGGEAITKQRAETGTLSLVYAHFNAMPGSHCAVRDCPNGTRGLKKWKEEFCRMHECNKGTSRCVCDPPYVLIPFPTERKDPERRAEWTKLINRKNTKRVKTGHQTRTAESAPGILLMDTLYHQQVKEGNGHHQNHVHLLQSKHRRD</sequence>